<dbReference type="InterPro" id="IPR011333">
    <property type="entry name" value="SKP1/BTB/POZ_sf"/>
</dbReference>
<proteinExistence type="predicted"/>
<evidence type="ECO:0000313" key="4">
    <source>
        <dbReference type="Proteomes" id="UP001447188"/>
    </source>
</evidence>
<feature type="compositionally biased region" description="Polar residues" evidence="1">
    <location>
        <begin position="616"/>
        <end position="631"/>
    </location>
</feature>
<protein>
    <recommendedName>
        <fullName evidence="2">BTB domain-containing protein</fullName>
    </recommendedName>
</protein>
<evidence type="ECO:0000256" key="1">
    <source>
        <dbReference type="SAM" id="MobiDB-lite"/>
    </source>
</evidence>
<dbReference type="InterPro" id="IPR000210">
    <property type="entry name" value="BTB/POZ_dom"/>
</dbReference>
<feature type="region of interest" description="Disordered" evidence="1">
    <location>
        <begin position="578"/>
        <end position="631"/>
    </location>
</feature>
<gene>
    <name evidence="3" type="ORF">Q9L58_005563</name>
</gene>
<feature type="region of interest" description="Disordered" evidence="1">
    <location>
        <begin position="513"/>
        <end position="542"/>
    </location>
</feature>
<reference evidence="3 4" key="1">
    <citation type="submission" date="2024-02" db="EMBL/GenBank/DDBJ databases">
        <title>Discinaceae phylogenomics.</title>
        <authorList>
            <person name="Dirks A.C."/>
            <person name="James T.Y."/>
        </authorList>
    </citation>
    <scope>NUCLEOTIDE SEQUENCE [LARGE SCALE GENOMIC DNA]</scope>
    <source>
        <strain evidence="3 4">ACD0624</strain>
    </source>
</reference>
<comment type="caution">
    <text evidence="3">The sequence shown here is derived from an EMBL/GenBank/DDBJ whole genome shotgun (WGS) entry which is preliminary data.</text>
</comment>
<keyword evidence="4" id="KW-1185">Reference proteome</keyword>
<feature type="compositionally biased region" description="Basic residues" evidence="1">
    <location>
        <begin position="589"/>
        <end position="600"/>
    </location>
</feature>
<accession>A0ABR3GI73</accession>
<evidence type="ECO:0000313" key="3">
    <source>
        <dbReference type="EMBL" id="KAL0635515.1"/>
    </source>
</evidence>
<dbReference type="Proteomes" id="UP001447188">
    <property type="component" value="Unassembled WGS sequence"/>
</dbReference>
<dbReference type="PROSITE" id="PS50097">
    <property type="entry name" value="BTB"/>
    <property type="match status" value="1"/>
</dbReference>
<dbReference type="Gene3D" id="3.30.710.10">
    <property type="entry name" value="Potassium Channel Kv1.1, Chain A"/>
    <property type="match status" value="1"/>
</dbReference>
<dbReference type="EMBL" id="JBBBZM010000068">
    <property type="protein sequence ID" value="KAL0635515.1"/>
    <property type="molecule type" value="Genomic_DNA"/>
</dbReference>
<evidence type="ECO:0000259" key="2">
    <source>
        <dbReference type="PROSITE" id="PS50097"/>
    </source>
</evidence>
<sequence length="631" mass="70455">MHDSEPSLNASQVFCCDLYWGVMDGNDKGLNMHLEVLCKEALTDGDAVFSLPDNSWIWVHSLLFYIAAGNRLPSDFGTPQRLDLSSDVVEMTRNGLGVAVPVLYVTETKRPDFEKVINSCYTIDSLSGVWKAMGLAVVPNGNELERFTPWNPVLPTSLLPDFEIHLKEPKDGRSLFSVKVHKFLLARRIPYYETFFASGFGDASGMTSTLYTEEFTIFSLWAIASFIYNETTSSMFELYPTLRDYIAPSVAPSKSPCCATFDTSLPIPALEVTDKLLEIAKSAHYLGATNLENWAHLLLCDVAHQFQCQGRGCIEFIPHILNLVVDNDVTDRWVFRKGIALLAQHKSITAMWKRSLLNCKPPVLESLIESIQDCSEKEAEMGRTLQLFVRLSNLRRHTSTSKNASDWDKKLITPLMDHTSEILASKFDDLEITSGLAKFFRGPSFSRPIGEEILERVVGDKMLREENCRQVFIGIMTLTGLCEYDVPEIGRAGMKCISWFKRKWVTLSLTPAPITPKIPENNQQPDNQERDDKDKSKIKKPPVTTDANFFSVWETSELEELAKEILVPISDLLATSHRKKPPVDEKFKPVKTVKVGKPRPGRANPSGARSRGGASAPTSDIGSMSGTGTVA</sequence>
<feature type="domain" description="BTB" evidence="2">
    <location>
        <begin position="160"/>
        <end position="229"/>
    </location>
</feature>
<name>A0ABR3GI73_9PEZI</name>
<organism evidence="3 4">
    <name type="scientific">Discina gigas</name>
    <dbReference type="NCBI Taxonomy" id="1032678"/>
    <lineage>
        <taxon>Eukaryota</taxon>
        <taxon>Fungi</taxon>
        <taxon>Dikarya</taxon>
        <taxon>Ascomycota</taxon>
        <taxon>Pezizomycotina</taxon>
        <taxon>Pezizomycetes</taxon>
        <taxon>Pezizales</taxon>
        <taxon>Discinaceae</taxon>
        <taxon>Discina</taxon>
    </lineage>
</organism>